<accession>A0A9W8RL68</accession>
<dbReference type="Pfam" id="PF04082">
    <property type="entry name" value="Fungal_trans"/>
    <property type="match status" value="1"/>
</dbReference>
<evidence type="ECO:0000256" key="1">
    <source>
        <dbReference type="ARBA" id="ARBA00023242"/>
    </source>
</evidence>
<dbReference type="SMART" id="SM00906">
    <property type="entry name" value="Fungal_trans"/>
    <property type="match status" value="1"/>
</dbReference>
<keyword evidence="1" id="KW-0539">Nucleus</keyword>
<evidence type="ECO:0000313" key="5">
    <source>
        <dbReference type="Proteomes" id="UP001152049"/>
    </source>
</evidence>
<organism evidence="4 5">
    <name type="scientific">Fusarium torreyae</name>
    <dbReference type="NCBI Taxonomy" id="1237075"/>
    <lineage>
        <taxon>Eukaryota</taxon>
        <taxon>Fungi</taxon>
        <taxon>Dikarya</taxon>
        <taxon>Ascomycota</taxon>
        <taxon>Pezizomycotina</taxon>
        <taxon>Sordariomycetes</taxon>
        <taxon>Hypocreomycetidae</taxon>
        <taxon>Hypocreales</taxon>
        <taxon>Nectriaceae</taxon>
        <taxon>Fusarium</taxon>
    </lineage>
</organism>
<comment type="caution">
    <text evidence="4">The sequence shown here is derived from an EMBL/GenBank/DDBJ whole genome shotgun (WGS) entry which is preliminary data.</text>
</comment>
<feature type="region of interest" description="Disordered" evidence="2">
    <location>
        <begin position="517"/>
        <end position="545"/>
    </location>
</feature>
<dbReference type="PANTHER" id="PTHR46910:SF13">
    <property type="entry name" value="SPECIFIC TRANSCRIPTION FACTOR, PUTATIVE (AFU_ORTHOLOGUE AFUA_4G06190)-RELATED"/>
    <property type="match status" value="1"/>
</dbReference>
<evidence type="ECO:0000259" key="3">
    <source>
        <dbReference type="SMART" id="SM00906"/>
    </source>
</evidence>
<dbReference type="PANTHER" id="PTHR46910">
    <property type="entry name" value="TRANSCRIPTION FACTOR PDR1"/>
    <property type="match status" value="1"/>
</dbReference>
<dbReference type="EMBL" id="JAOQAZ010000045">
    <property type="protein sequence ID" value="KAJ4245817.1"/>
    <property type="molecule type" value="Genomic_DNA"/>
</dbReference>
<dbReference type="InterPro" id="IPR050987">
    <property type="entry name" value="AtrR-like"/>
</dbReference>
<evidence type="ECO:0000256" key="2">
    <source>
        <dbReference type="SAM" id="MobiDB-lite"/>
    </source>
</evidence>
<proteinExistence type="predicted"/>
<dbReference type="OrthoDB" id="39175at2759"/>
<dbReference type="Proteomes" id="UP001152049">
    <property type="component" value="Unassembled WGS sequence"/>
</dbReference>
<dbReference type="GO" id="GO:0003700">
    <property type="term" value="F:DNA-binding transcription factor activity"/>
    <property type="evidence" value="ECO:0007669"/>
    <property type="project" value="InterPro"/>
</dbReference>
<gene>
    <name evidence="4" type="ORF">NW762_013941</name>
</gene>
<evidence type="ECO:0000313" key="4">
    <source>
        <dbReference type="EMBL" id="KAJ4245817.1"/>
    </source>
</evidence>
<dbReference type="GO" id="GO:0003677">
    <property type="term" value="F:DNA binding"/>
    <property type="evidence" value="ECO:0007669"/>
    <property type="project" value="InterPro"/>
</dbReference>
<name>A0A9W8RL68_9HYPO</name>
<protein>
    <recommendedName>
        <fullName evidence="3">Xylanolytic transcriptional activator regulatory domain-containing protein</fullName>
    </recommendedName>
</protein>
<keyword evidence="5" id="KW-1185">Reference proteome</keyword>
<dbReference type="CDD" id="cd12148">
    <property type="entry name" value="fungal_TF_MHR"/>
    <property type="match status" value="1"/>
</dbReference>
<reference evidence="4" key="1">
    <citation type="submission" date="2022-09" db="EMBL/GenBank/DDBJ databases">
        <title>Fusarium specimens isolated from Avocado Roots.</title>
        <authorList>
            <person name="Stajich J."/>
            <person name="Roper C."/>
            <person name="Heimlech-Rivalta G."/>
        </authorList>
    </citation>
    <scope>NUCLEOTIDE SEQUENCE</scope>
    <source>
        <strain evidence="4">CF00136</strain>
    </source>
</reference>
<sequence length="673" mass="75282">MSKTQEQMQRGAVGSSLMDVDMVNTVSQQQDLSNEVSSDCSTSSSALLRPENFDYYIRLIENNLGTASTDPIRKPQEKSLTDFVGVDQIRQAIEHRIVGSQDGALAAFDMETWIAVLQLWDEEVGLQYPLLNIHQLVHEIDAAKKVASSPKTSASSTHQHTADVAFLVLAILSCTKDASAVEVADLVIQEIHGATLVKVHTGQIDRGPLVLLILAAVYSFLVDREVLAWRTTGTVLRLLQELDCQDNSHDVDIDDKLFWTAYTLDRRWSFGTGLPFAILDTDITRKCKLDDGSLSSAYLNQMVSYCNIASDVRKSLFNLSPSVASSTSTRDFLEFRVLQWQQNLPLRLRFQGPSDMFDPSKETRGEYKLRLMLYLRASQMRIVIHRKFATIFESDTLDPSTTRDMIEVAQGTIHVLLSIARQTDIYYAQHKNFNHFLETALSLLLLILCSPEASQHPSCLRDVLMAMEFIGQLAKKSPISEKLKKRLQGIQQLIVEANGQSWGPSHFHTITRNATMREGSPQRNDTALTTHSESSESAVQPQQSEQNQVLTNTFSTGPALHQLSPQKTRSCAALDTQAETIVPLPAASDPKRSKSVWYTYEGPSNHFVTTNQSDRFSAQEVVSERTLGPEKTWPLSYADTSSSHEMDLTSDDLAIFRSADMAEILKDYDSFLF</sequence>
<dbReference type="GO" id="GO:0008270">
    <property type="term" value="F:zinc ion binding"/>
    <property type="evidence" value="ECO:0007669"/>
    <property type="project" value="InterPro"/>
</dbReference>
<dbReference type="GO" id="GO:0006351">
    <property type="term" value="P:DNA-templated transcription"/>
    <property type="evidence" value="ECO:0007669"/>
    <property type="project" value="InterPro"/>
</dbReference>
<feature type="domain" description="Xylanolytic transcriptional activator regulatory" evidence="3">
    <location>
        <begin position="228"/>
        <end position="294"/>
    </location>
</feature>
<dbReference type="InterPro" id="IPR007219">
    <property type="entry name" value="XnlR_reg_dom"/>
</dbReference>
<feature type="compositionally biased region" description="Polar residues" evidence="2">
    <location>
        <begin position="521"/>
        <end position="545"/>
    </location>
</feature>
<dbReference type="AlphaFoldDB" id="A0A9W8RL68"/>